<name>D2PBZ0_SACI9</name>
<dbReference type="HOGENOM" id="CLU_1243074_0_0_2"/>
<accession>D2PBZ0</accession>
<dbReference type="EMBL" id="CP001731">
    <property type="protein sequence ID" value="ADB87210.1"/>
    <property type="molecule type" value="Genomic_DNA"/>
</dbReference>
<reference evidence="2" key="1">
    <citation type="journal article" date="2009" name="Proc. Natl. Acad. Sci. U.S.A.">
        <title>Biogeography of the Sulfolobus islandicus pan-genome.</title>
        <authorList>
            <person name="Reno M.L."/>
            <person name="Held N.L."/>
            <person name="Fields C.J."/>
            <person name="Burke P.V."/>
            <person name="Whitaker R.J."/>
        </authorList>
    </citation>
    <scope>NUCLEOTIDE SEQUENCE [LARGE SCALE GENOMIC DNA]</scope>
    <source>
        <strain evidence="2">L.D.8.5 / Lassen #2</strain>
    </source>
</reference>
<dbReference type="AlphaFoldDB" id="D2PBZ0"/>
<evidence type="ECO:0000313" key="2">
    <source>
        <dbReference type="Proteomes" id="UP000001404"/>
    </source>
</evidence>
<evidence type="ECO:0000313" key="1">
    <source>
        <dbReference type="EMBL" id="ADB87210.1"/>
    </source>
</evidence>
<protein>
    <submittedName>
        <fullName evidence="1">Uncharacterized protein</fullName>
    </submittedName>
</protein>
<dbReference type="Proteomes" id="UP000001404">
    <property type="component" value="Chromosome"/>
</dbReference>
<proteinExistence type="predicted"/>
<organism evidence="1 2">
    <name type="scientific">Saccharolobus islandicus (strain L.D.8.5 / Lassen #2)</name>
    <name type="common">Sulfolobus islandicus</name>
    <dbReference type="NCBI Taxonomy" id="425944"/>
    <lineage>
        <taxon>Archaea</taxon>
        <taxon>Thermoproteota</taxon>
        <taxon>Thermoprotei</taxon>
        <taxon>Sulfolobales</taxon>
        <taxon>Sulfolobaceae</taxon>
        <taxon>Saccharolobus</taxon>
    </lineage>
</organism>
<gene>
    <name evidence="1" type="ordered locus">LD85_1543</name>
</gene>
<dbReference type="KEGG" id="sii:LD85_1543"/>
<sequence>MDSCTGEVVDFDNYDVTDYSNLEYYEMISSKRETKRKETYDMKKVVLNYLLSIMNENEKEEFFKIFSKLGERKDPALYLAIYEYIITKEGKVVTRDYVKFLKMKGLGRYAIRQKKKLLRKMLKEDPVLEYINNEYSGNKEEALKIYEILKKKNLIYGRAETRKRILLEYLNDSRKKKLLEEYYVENLIRWNFNNVITFQLI</sequence>